<evidence type="ECO:0000313" key="1">
    <source>
        <dbReference type="EMBL" id="WNL27990.1"/>
    </source>
</evidence>
<sequence length="189" mass="21528">MHQTNLTQANIETIFRTNFLNCMNDYGLENIPLLQHYDYVKKGKRDVAVYFTIQNPRKVGNAYRTYNIEDSKANHKEQQHYEAAIQLTTISDEDKTEIAPLDLAMITSNIIGSLPFIEAMRKQGIGIQSATDIKTNNVLDEADNFVLECSLSFQITFNRELAINNTKVTTKTNLTDNELNTSKTGIFRI</sequence>
<dbReference type="EMBL" id="CP135130">
    <property type="protein sequence ID" value="WNP37365.1"/>
    <property type="molecule type" value="Genomic_DNA"/>
</dbReference>
<dbReference type="EMBL" id="CP135131">
    <property type="protein sequence ID" value="WNP39457.1"/>
    <property type="molecule type" value="Genomic_DNA"/>
</dbReference>
<proteinExistence type="predicted"/>
<evidence type="ECO:0000313" key="2">
    <source>
        <dbReference type="EMBL" id="WNL31215.1"/>
    </source>
</evidence>
<accession>A0AA96ID90</accession>
<dbReference type="EMBL" id="CP134853">
    <property type="protein sequence ID" value="WNL27990.1"/>
    <property type="molecule type" value="Genomic_DNA"/>
</dbReference>
<evidence type="ECO:0000313" key="3">
    <source>
        <dbReference type="EMBL" id="WNP37365.1"/>
    </source>
</evidence>
<dbReference type="Pfam" id="PF22756">
    <property type="entry name" value="E217_gp29"/>
    <property type="match status" value="1"/>
</dbReference>
<dbReference type="AlphaFoldDB" id="A0AA96ID90"/>
<reference evidence="1" key="1">
    <citation type="submission" date="2023-09" db="EMBL/GenBank/DDBJ databases">
        <title>Arcobacter tbilisiensis sp. nov. isolated from chicken meat in Tbilisi, Georgia.</title>
        <authorList>
            <person name="Matthias R."/>
            <person name="Zautner A.E."/>
        </authorList>
    </citation>
    <scope>NUCLEOTIDE SEQUENCE</scope>
    <source>
        <strain evidence="3">LEO 101</strain>
        <strain evidence="1">LEO 49</strain>
        <strain evidence="4">LEO 50</strain>
        <strain evidence="2">LEO 53</strain>
    </source>
</reference>
<organism evidence="1">
    <name type="scientific">Arcobacter sp. AZ-2023</name>
    <dbReference type="NCBI Taxonomy" id="3074453"/>
    <lineage>
        <taxon>Bacteria</taxon>
        <taxon>Pseudomonadati</taxon>
        <taxon>Campylobacterota</taxon>
        <taxon>Epsilonproteobacteria</taxon>
        <taxon>Campylobacterales</taxon>
        <taxon>Arcobacteraceae</taxon>
        <taxon>Arcobacter</taxon>
    </lineage>
</organism>
<dbReference type="EMBL" id="CP134855">
    <property type="protein sequence ID" value="WNL31215.1"/>
    <property type="molecule type" value="Genomic_DNA"/>
</dbReference>
<evidence type="ECO:0000313" key="4">
    <source>
        <dbReference type="EMBL" id="WNP39457.1"/>
    </source>
</evidence>
<name>A0AA96ID90_9BACT</name>
<gene>
    <name evidence="3" type="ORF">RJG58_06905</name>
    <name evidence="4" type="ORF">RMP69_06905</name>
    <name evidence="1" type="ORF">RMQ65_01190</name>
    <name evidence="2" type="ORF">RMQ67_06905</name>
</gene>
<dbReference type="InterPro" id="IPR054447">
    <property type="entry name" value="Gp29-like"/>
</dbReference>
<protein>
    <submittedName>
        <fullName evidence="1">Uncharacterized protein</fullName>
    </submittedName>
</protein>